<comment type="caution">
    <text evidence="1">The sequence shown here is derived from an EMBL/GenBank/DDBJ whole genome shotgun (WGS) entry which is preliminary data.</text>
</comment>
<name>A0AAD4SR81_9MAGN</name>
<dbReference type="EMBL" id="JAJJMB010009125">
    <property type="protein sequence ID" value="KAI3916256.1"/>
    <property type="molecule type" value="Genomic_DNA"/>
</dbReference>
<sequence>MLEVEFSTSNEVRLAFVLHLRQEYSSIWMSNRCMDSRRLHEDVVGDPAIVSGGEVYQVTCLDKDFHQTIFYRLKRSRCLPRRLS</sequence>
<dbReference type="Proteomes" id="UP001202328">
    <property type="component" value="Unassembled WGS sequence"/>
</dbReference>
<proteinExistence type="predicted"/>
<protein>
    <submittedName>
        <fullName evidence="1">Uncharacterized protein</fullName>
    </submittedName>
</protein>
<evidence type="ECO:0000313" key="2">
    <source>
        <dbReference type="Proteomes" id="UP001202328"/>
    </source>
</evidence>
<accession>A0AAD4SR81</accession>
<keyword evidence="2" id="KW-1185">Reference proteome</keyword>
<organism evidence="1 2">
    <name type="scientific">Papaver atlanticum</name>
    <dbReference type="NCBI Taxonomy" id="357466"/>
    <lineage>
        <taxon>Eukaryota</taxon>
        <taxon>Viridiplantae</taxon>
        <taxon>Streptophyta</taxon>
        <taxon>Embryophyta</taxon>
        <taxon>Tracheophyta</taxon>
        <taxon>Spermatophyta</taxon>
        <taxon>Magnoliopsida</taxon>
        <taxon>Ranunculales</taxon>
        <taxon>Papaveraceae</taxon>
        <taxon>Papaveroideae</taxon>
        <taxon>Papaver</taxon>
    </lineage>
</organism>
<evidence type="ECO:0000313" key="1">
    <source>
        <dbReference type="EMBL" id="KAI3916256.1"/>
    </source>
</evidence>
<reference evidence="1" key="1">
    <citation type="submission" date="2022-04" db="EMBL/GenBank/DDBJ databases">
        <title>A functionally conserved STORR gene fusion in Papaver species that diverged 16.8 million years ago.</title>
        <authorList>
            <person name="Catania T."/>
        </authorList>
    </citation>
    <scope>NUCLEOTIDE SEQUENCE</scope>
    <source>
        <strain evidence="1">S-188037</strain>
    </source>
</reference>
<dbReference type="AlphaFoldDB" id="A0AAD4SR81"/>
<gene>
    <name evidence="1" type="ORF">MKW98_004697</name>
</gene>